<sequence length="102" mass="10882">MPQPIDYNAFVANVNSDDLAMLTTFIVGVSVQSADATQADALFVQAQRLYGAGLLTNLHRIYNDDGSGNLQQSFTGLVSPQAAGYVAQLARDRVVLSRAPLP</sequence>
<dbReference type="EMBL" id="JADIKM010000003">
    <property type="protein sequence ID" value="MFK2904999.1"/>
    <property type="molecule type" value="Genomic_DNA"/>
</dbReference>
<reference evidence="1 2" key="1">
    <citation type="submission" date="2020-10" db="EMBL/GenBank/DDBJ databases">
        <title>Phylogeny of dyella-like bacteria.</title>
        <authorList>
            <person name="Fu J."/>
        </authorList>
    </citation>
    <scope>NUCLEOTIDE SEQUENCE [LARGE SCALE GENOMIC DNA]</scope>
    <source>
        <strain evidence="1 2">Gsoil3046</strain>
    </source>
</reference>
<accession>A0ABW8JV24</accession>
<keyword evidence="2" id="KW-1185">Reference proteome</keyword>
<organism evidence="1 2">
    <name type="scientific">Dyella ginsengisoli</name>
    <dbReference type="NCBI Taxonomy" id="363848"/>
    <lineage>
        <taxon>Bacteria</taxon>
        <taxon>Pseudomonadati</taxon>
        <taxon>Pseudomonadota</taxon>
        <taxon>Gammaproteobacteria</taxon>
        <taxon>Lysobacterales</taxon>
        <taxon>Rhodanobacteraceae</taxon>
        <taxon>Dyella</taxon>
    </lineage>
</organism>
<proteinExistence type="predicted"/>
<protein>
    <submittedName>
        <fullName evidence="1">Uncharacterized protein</fullName>
    </submittedName>
</protein>
<evidence type="ECO:0000313" key="1">
    <source>
        <dbReference type="EMBL" id="MFK2904999.1"/>
    </source>
</evidence>
<name>A0ABW8JV24_9GAMM</name>
<dbReference type="RefSeq" id="WP_404634027.1">
    <property type="nucleotide sequence ID" value="NZ_JADIKM010000003.1"/>
</dbReference>
<evidence type="ECO:0000313" key="2">
    <source>
        <dbReference type="Proteomes" id="UP001620460"/>
    </source>
</evidence>
<dbReference type="Proteomes" id="UP001620460">
    <property type="component" value="Unassembled WGS sequence"/>
</dbReference>
<comment type="caution">
    <text evidence="1">The sequence shown here is derived from an EMBL/GenBank/DDBJ whole genome shotgun (WGS) entry which is preliminary data.</text>
</comment>
<gene>
    <name evidence="1" type="ORF">ISP17_13640</name>
</gene>